<dbReference type="GeneID" id="110244646"/>
<accession>A0A913XMP1</accession>
<dbReference type="PANTHER" id="PTHR22677:SF4">
    <property type="entry name" value="USHER SYNDROME TYPE-1G PROTEIN-LIKE PROTEIN"/>
    <property type="match status" value="1"/>
</dbReference>
<dbReference type="SUPFAM" id="SSF48403">
    <property type="entry name" value="Ankyrin repeat"/>
    <property type="match status" value="1"/>
</dbReference>
<dbReference type="InterPro" id="IPR039323">
    <property type="entry name" value="ANKRD_45/46/60"/>
</dbReference>
<dbReference type="Pfam" id="PF12796">
    <property type="entry name" value="Ank_2"/>
    <property type="match status" value="1"/>
</dbReference>
<dbReference type="KEGG" id="epa:110244646"/>
<keyword evidence="1" id="KW-0040">ANK repeat</keyword>
<evidence type="ECO:0000256" key="2">
    <source>
        <dbReference type="SAM" id="MobiDB-lite"/>
    </source>
</evidence>
<dbReference type="InterPro" id="IPR036770">
    <property type="entry name" value="Ankyrin_rpt-contain_sf"/>
</dbReference>
<dbReference type="RefSeq" id="XP_020906516.1">
    <property type="nucleotide sequence ID" value="XM_021050857.2"/>
</dbReference>
<dbReference type="EnsemblMetazoa" id="XM_021050857.2">
    <property type="protein sequence ID" value="XP_020906516.1"/>
    <property type="gene ID" value="LOC110244646"/>
</dbReference>
<dbReference type="Gene3D" id="1.25.40.20">
    <property type="entry name" value="Ankyrin repeat-containing domain"/>
    <property type="match status" value="1"/>
</dbReference>
<dbReference type="AlphaFoldDB" id="A0A913XMP1"/>
<dbReference type="OrthoDB" id="194358at2759"/>
<dbReference type="InterPro" id="IPR002110">
    <property type="entry name" value="Ankyrin_rpt"/>
</dbReference>
<dbReference type="PANTHER" id="PTHR22677">
    <property type="entry name" value="ANKYRIN REPEAT DOMAIN-CONTAINING PROTEIN 60"/>
    <property type="match status" value="1"/>
</dbReference>
<proteinExistence type="predicted"/>
<dbReference type="PROSITE" id="PS50088">
    <property type="entry name" value="ANK_REPEAT"/>
    <property type="match status" value="1"/>
</dbReference>
<evidence type="ECO:0000313" key="4">
    <source>
        <dbReference type="Proteomes" id="UP000887567"/>
    </source>
</evidence>
<feature type="compositionally biased region" description="Polar residues" evidence="2">
    <location>
        <begin position="116"/>
        <end position="133"/>
    </location>
</feature>
<dbReference type="SMART" id="SM00248">
    <property type="entry name" value="ANK"/>
    <property type="match status" value="3"/>
</dbReference>
<keyword evidence="4" id="KW-1185">Reference proteome</keyword>
<feature type="region of interest" description="Disordered" evidence="2">
    <location>
        <begin position="109"/>
        <end position="133"/>
    </location>
</feature>
<evidence type="ECO:0000313" key="3">
    <source>
        <dbReference type="EnsemblMetazoa" id="XP_020906516.1"/>
    </source>
</evidence>
<sequence>MIEESLTRDRKDALSKIKDHVLTILLRKDALKLCHRDELRKTSSEASLNSTFSNDSIISACSERSHIVKSNPFGSPMLPRLIRRFSPRHVKVQRIRSIDRNHSFTLKPALRRETSFGGSNSDAESDSATSSPQLGKRVTFSKYALLLAAAADNSVDELRALLDKDPSYINKPSSSGQTPLHKAALNGHEDCVKLLIERGADVNFADKQGRTPMFLAWEKEHKECFKLMLLASKESLSKESKNISL</sequence>
<protein>
    <submittedName>
        <fullName evidence="3">Uncharacterized protein</fullName>
    </submittedName>
</protein>
<dbReference type="PROSITE" id="PS50297">
    <property type="entry name" value="ANK_REP_REGION"/>
    <property type="match status" value="1"/>
</dbReference>
<reference evidence="3" key="1">
    <citation type="submission" date="2022-11" db="UniProtKB">
        <authorList>
            <consortium name="EnsemblMetazoa"/>
        </authorList>
    </citation>
    <scope>IDENTIFICATION</scope>
</reference>
<evidence type="ECO:0000256" key="1">
    <source>
        <dbReference type="PROSITE-ProRule" id="PRU00023"/>
    </source>
</evidence>
<dbReference type="Proteomes" id="UP000887567">
    <property type="component" value="Unplaced"/>
</dbReference>
<organism evidence="3 4">
    <name type="scientific">Exaiptasia diaphana</name>
    <name type="common">Tropical sea anemone</name>
    <name type="synonym">Aiptasia pulchella</name>
    <dbReference type="NCBI Taxonomy" id="2652724"/>
    <lineage>
        <taxon>Eukaryota</taxon>
        <taxon>Metazoa</taxon>
        <taxon>Cnidaria</taxon>
        <taxon>Anthozoa</taxon>
        <taxon>Hexacorallia</taxon>
        <taxon>Actiniaria</taxon>
        <taxon>Aiptasiidae</taxon>
        <taxon>Exaiptasia</taxon>
    </lineage>
</organism>
<feature type="repeat" description="ANK" evidence="1">
    <location>
        <begin position="175"/>
        <end position="207"/>
    </location>
</feature>
<name>A0A913XMP1_EXADI</name>